<dbReference type="PANTHER" id="PTHR24034:SF209">
    <property type="entry name" value="EGF-LIKE DOMAIN-CONTAINING PROTEIN"/>
    <property type="match status" value="1"/>
</dbReference>
<sequence>MLIRVYLLLFCGIHSVYCPLPYYPESSNIVGYKKGVPICRFGWRNGIQRPCTIPVCAGNCGERGFCMKPDTCFCADGVQRFSCDEDEWDQVQSDQAITRCVDNCNGHGTCENGKCACDFGYGGINCQVALTSSCYTKLNRGLCERPLQHQTIAGNRTMKMTLEECCNSIGVAWGDLCQQCRTSYCGRGYRLVDGACRDIDECRIPGICQRGQCANTEGSFTCKCPSGYTYDKDTFECNIAVNVCELGRHQCSPGGKCVNLMNGDHRCVCNWRYHLSLDKKSCIPKRTSVFDICSIYRSSICENGICIPRGSSYECICDEGFEPSVDRKTCIHKIDICAVHRGQLCKNGECVSLGREYYCRCNPGYTPSYDRQSCVQIKQYAQQVISEIYSPRSIRGRSSRQLTGDMIYAQPQQDLSEGSRFWPPQKVKKENEPPCLRPEIRALCAGGLCLNLGAGAYRCDCRTDYVTVDEGRACKRAKISRNKIPWQNDVNQDRSESDVEKSVTSVLNKPRTGHIYLTDPKSSCGRPEIVSKCLGGFCLNLGRKAYRCECLPGFREIENGKACTPA</sequence>
<evidence type="ECO:0000256" key="4">
    <source>
        <dbReference type="ARBA" id="ARBA00022729"/>
    </source>
</evidence>
<organism evidence="14 15">
    <name type="scientific">Fasciola hepatica</name>
    <name type="common">Liver fluke</name>
    <dbReference type="NCBI Taxonomy" id="6192"/>
    <lineage>
        <taxon>Eukaryota</taxon>
        <taxon>Metazoa</taxon>
        <taxon>Spiralia</taxon>
        <taxon>Lophotrochozoa</taxon>
        <taxon>Platyhelminthes</taxon>
        <taxon>Trematoda</taxon>
        <taxon>Digenea</taxon>
        <taxon>Plagiorchiida</taxon>
        <taxon>Echinostomata</taxon>
        <taxon>Echinostomatoidea</taxon>
        <taxon>Fasciolidae</taxon>
        <taxon>Fasciola</taxon>
    </lineage>
</organism>
<dbReference type="EMBL" id="JXXN02001029">
    <property type="protein sequence ID" value="THD25691.1"/>
    <property type="molecule type" value="Genomic_DNA"/>
</dbReference>
<reference evidence="14" key="1">
    <citation type="submission" date="2019-03" db="EMBL/GenBank/DDBJ databases">
        <title>Improved annotation for the trematode Fasciola hepatica.</title>
        <authorList>
            <person name="Choi Y.-J."/>
            <person name="Martin J."/>
            <person name="Mitreva M."/>
        </authorList>
    </citation>
    <scope>NUCLEOTIDE SEQUENCE [LARGE SCALE GENOMIC DNA]</scope>
</reference>
<comment type="caution">
    <text evidence="10">Lacks conserved residue(s) required for the propagation of feature annotation.</text>
</comment>
<keyword evidence="4 11" id="KW-0732">Signal</keyword>
<dbReference type="SUPFAM" id="SSF57581">
    <property type="entry name" value="TB module/8-cys domain"/>
    <property type="match status" value="1"/>
</dbReference>
<dbReference type="CDD" id="cd00054">
    <property type="entry name" value="EGF_CA"/>
    <property type="match status" value="1"/>
</dbReference>
<dbReference type="AlphaFoldDB" id="A0A4E0RGA0"/>
<dbReference type="PROSITE" id="PS00010">
    <property type="entry name" value="ASX_HYDROXYL"/>
    <property type="match status" value="1"/>
</dbReference>
<dbReference type="InterPro" id="IPR018097">
    <property type="entry name" value="EGF_Ca-bd_CS"/>
</dbReference>
<evidence type="ECO:0000256" key="1">
    <source>
        <dbReference type="ARBA" id="ARBA00004613"/>
    </source>
</evidence>
<feature type="domain" description="EGF-like" evidence="12">
    <location>
        <begin position="198"/>
        <end position="236"/>
    </location>
</feature>
<dbReference type="Proteomes" id="UP000230066">
    <property type="component" value="Unassembled WGS sequence"/>
</dbReference>
<dbReference type="PROSITE" id="PS01186">
    <property type="entry name" value="EGF_2"/>
    <property type="match status" value="3"/>
</dbReference>
<dbReference type="InterPro" id="IPR050751">
    <property type="entry name" value="ECM_structural_protein"/>
</dbReference>
<evidence type="ECO:0000256" key="11">
    <source>
        <dbReference type="SAM" id="SignalP"/>
    </source>
</evidence>
<evidence type="ECO:0000313" key="15">
    <source>
        <dbReference type="Proteomes" id="UP000230066"/>
    </source>
</evidence>
<dbReference type="InterPro" id="IPR000152">
    <property type="entry name" value="EGF-type_Asp/Asn_hydroxyl_site"/>
</dbReference>
<evidence type="ECO:0000256" key="8">
    <source>
        <dbReference type="ARBA" id="ARBA00023183"/>
    </source>
</evidence>
<dbReference type="PROSITE" id="PS50026">
    <property type="entry name" value="EGF_3"/>
    <property type="match status" value="2"/>
</dbReference>
<dbReference type="SMART" id="SM00179">
    <property type="entry name" value="EGF_CA"/>
    <property type="match status" value="6"/>
</dbReference>
<dbReference type="PROSITE" id="PS51364">
    <property type="entry name" value="TB"/>
    <property type="match status" value="1"/>
</dbReference>
<dbReference type="InterPro" id="IPR001881">
    <property type="entry name" value="EGF-like_Ca-bd_dom"/>
</dbReference>
<keyword evidence="6" id="KW-1015">Disulfide bond</keyword>
<dbReference type="Pfam" id="PF07645">
    <property type="entry name" value="EGF_CA"/>
    <property type="match status" value="2"/>
</dbReference>
<keyword evidence="2" id="KW-0964">Secreted</keyword>
<dbReference type="Pfam" id="PF23106">
    <property type="entry name" value="EGF_Teneurin"/>
    <property type="match status" value="1"/>
</dbReference>
<feature type="domain" description="TB" evidence="13">
    <location>
        <begin position="132"/>
        <end position="180"/>
    </location>
</feature>
<dbReference type="FunFam" id="2.10.25.10:FF:000003">
    <property type="entry name" value="fibrillin-1 isoform X1"/>
    <property type="match status" value="1"/>
</dbReference>
<keyword evidence="15" id="KW-1185">Reference proteome</keyword>
<dbReference type="PROSITE" id="PS01187">
    <property type="entry name" value="EGF_CA"/>
    <property type="match status" value="1"/>
</dbReference>
<dbReference type="InterPro" id="IPR049883">
    <property type="entry name" value="NOTCH1_EGF-like"/>
</dbReference>
<dbReference type="SUPFAM" id="SSF57196">
    <property type="entry name" value="EGF/Laminin"/>
    <property type="match status" value="6"/>
</dbReference>
<feature type="domain" description="EGF-like" evidence="12">
    <location>
        <begin position="240"/>
        <end position="283"/>
    </location>
</feature>
<dbReference type="PROSITE" id="PS00022">
    <property type="entry name" value="EGF_1"/>
    <property type="match status" value="1"/>
</dbReference>
<evidence type="ECO:0000259" key="13">
    <source>
        <dbReference type="PROSITE" id="PS51364"/>
    </source>
</evidence>
<proteinExistence type="inferred from homology"/>
<gene>
    <name evidence="14" type="ORF">D915_003571</name>
</gene>
<keyword evidence="8" id="KW-0340">Growth factor binding</keyword>
<protein>
    <submittedName>
        <fullName evidence="14">Fibrillin-2</fullName>
    </submittedName>
</protein>
<comment type="subcellular location">
    <subcellularLocation>
        <location evidence="1">Secreted</location>
    </subcellularLocation>
</comment>
<accession>A0A4E0RGA0</accession>
<dbReference type="GO" id="GO:0019838">
    <property type="term" value="F:growth factor binding"/>
    <property type="evidence" value="ECO:0007669"/>
    <property type="project" value="UniProtKB-KW"/>
</dbReference>
<keyword evidence="5" id="KW-0677">Repeat</keyword>
<feature type="chain" id="PRO_5020034543" evidence="11">
    <location>
        <begin position="19"/>
        <end position="566"/>
    </location>
</feature>
<evidence type="ECO:0000256" key="5">
    <source>
        <dbReference type="ARBA" id="ARBA00022737"/>
    </source>
</evidence>
<feature type="signal peptide" evidence="11">
    <location>
        <begin position="1"/>
        <end position="18"/>
    </location>
</feature>
<evidence type="ECO:0000256" key="2">
    <source>
        <dbReference type="ARBA" id="ARBA00022525"/>
    </source>
</evidence>
<name>A0A4E0RGA0_FASHE</name>
<dbReference type="PANTHER" id="PTHR24034">
    <property type="entry name" value="EGF-LIKE DOMAIN-CONTAINING PROTEIN"/>
    <property type="match status" value="1"/>
</dbReference>
<dbReference type="Gene3D" id="2.90.20.10">
    <property type="entry name" value="Plasmodium vivax P25 domain"/>
    <property type="match status" value="1"/>
</dbReference>
<dbReference type="InterPro" id="IPR017878">
    <property type="entry name" value="TB_dom"/>
</dbReference>
<evidence type="ECO:0000256" key="3">
    <source>
        <dbReference type="ARBA" id="ARBA00022536"/>
    </source>
</evidence>
<comment type="caution">
    <text evidence="14">The sequence shown here is derived from an EMBL/GenBank/DDBJ whole genome shotgun (WGS) entry which is preliminary data.</text>
</comment>
<dbReference type="InterPro" id="IPR036773">
    <property type="entry name" value="TB_dom_sf"/>
</dbReference>
<dbReference type="SMART" id="SM00181">
    <property type="entry name" value="EGF"/>
    <property type="match status" value="8"/>
</dbReference>
<evidence type="ECO:0000256" key="6">
    <source>
        <dbReference type="ARBA" id="ARBA00023157"/>
    </source>
</evidence>
<evidence type="ECO:0000256" key="9">
    <source>
        <dbReference type="ARBA" id="ARBA00038081"/>
    </source>
</evidence>
<dbReference type="Pfam" id="PF12661">
    <property type="entry name" value="hEGF"/>
    <property type="match status" value="2"/>
</dbReference>
<evidence type="ECO:0000256" key="7">
    <source>
        <dbReference type="ARBA" id="ARBA00023180"/>
    </source>
</evidence>
<evidence type="ECO:0000313" key="14">
    <source>
        <dbReference type="EMBL" id="THD25691.1"/>
    </source>
</evidence>
<evidence type="ECO:0000256" key="10">
    <source>
        <dbReference type="PROSITE-ProRule" id="PRU00076"/>
    </source>
</evidence>
<dbReference type="GO" id="GO:0005509">
    <property type="term" value="F:calcium ion binding"/>
    <property type="evidence" value="ECO:0007669"/>
    <property type="project" value="InterPro"/>
</dbReference>
<keyword evidence="3 10" id="KW-0245">EGF-like domain</keyword>
<dbReference type="Gene3D" id="2.10.25.10">
    <property type="entry name" value="Laminin"/>
    <property type="match status" value="6"/>
</dbReference>
<dbReference type="GO" id="GO:0005576">
    <property type="term" value="C:extracellular region"/>
    <property type="evidence" value="ECO:0007669"/>
    <property type="project" value="UniProtKB-SubCell"/>
</dbReference>
<dbReference type="InterPro" id="IPR013032">
    <property type="entry name" value="EGF-like_CS"/>
</dbReference>
<keyword evidence="7" id="KW-0325">Glycoprotein</keyword>
<evidence type="ECO:0000259" key="12">
    <source>
        <dbReference type="PROSITE" id="PS50026"/>
    </source>
</evidence>
<comment type="similarity">
    <text evidence="9">Belongs to the LTBP family.</text>
</comment>
<dbReference type="InterPro" id="IPR000742">
    <property type="entry name" value="EGF"/>
</dbReference>
<dbReference type="Gene3D" id="3.90.290.10">
    <property type="entry name" value="TGF-beta binding (TB) domain"/>
    <property type="match status" value="1"/>
</dbReference>